<feature type="compositionally biased region" description="Polar residues" evidence="1">
    <location>
        <begin position="193"/>
        <end position="204"/>
    </location>
</feature>
<reference evidence="4" key="1">
    <citation type="submission" date="2025-08" db="UniProtKB">
        <authorList>
            <consortium name="RefSeq"/>
        </authorList>
    </citation>
    <scope>IDENTIFICATION</scope>
</reference>
<dbReference type="GO" id="GO:0043328">
    <property type="term" value="P:protein transport to vacuole involved in ubiquitin-dependent protein catabolic process via the multivesicular body sorting pathway"/>
    <property type="evidence" value="ECO:0007669"/>
    <property type="project" value="TreeGrafter"/>
</dbReference>
<feature type="compositionally biased region" description="Low complexity" evidence="1">
    <location>
        <begin position="218"/>
        <end position="234"/>
    </location>
</feature>
<organism evidence="3 4">
    <name type="scientific">Populus euphratica</name>
    <name type="common">Euphrates poplar</name>
    <dbReference type="NCBI Taxonomy" id="75702"/>
    <lineage>
        <taxon>Eukaryota</taxon>
        <taxon>Viridiplantae</taxon>
        <taxon>Streptophyta</taxon>
        <taxon>Embryophyta</taxon>
        <taxon>Tracheophyta</taxon>
        <taxon>Spermatophyta</taxon>
        <taxon>Magnoliopsida</taxon>
        <taxon>eudicotyledons</taxon>
        <taxon>Gunneridae</taxon>
        <taxon>Pentapetalae</taxon>
        <taxon>rosids</taxon>
        <taxon>fabids</taxon>
        <taxon>Malpighiales</taxon>
        <taxon>Salicaceae</taxon>
        <taxon>Saliceae</taxon>
        <taxon>Populus</taxon>
    </lineage>
</organism>
<feature type="region of interest" description="Disordered" evidence="1">
    <location>
        <begin position="184"/>
        <end position="318"/>
    </location>
</feature>
<dbReference type="KEGG" id="peu:105135546"/>
<dbReference type="PANTHER" id="PTHR23030:SF30">
    <property type="entry name" value="TYROSINE-PROTEIN PHOSPHATASE NON-RECEPTOR TYPE 23"/>
    <property type="match status" value="1"/>
</dbReference>
<dbReference type="Proteomes" id="UP000694918">
    <property type="component" value="Unplaced"/>
</dbReference>
<feature type="compositionally biased region" description="Pro residues" evidence="1">
    <location>
        <begin position="205"/>
        <end position="217"/>
    </location>
</feature>
<evidence type="ECO:0000256" key="1">
    <source>
        <dbReference type="SAM" id="MobiDB-lite"/>
    </source>
</evidence>
<feature type="compositionally biased region" description="Pro residues" evidence="1">
    <location>
        <begin position="235"/>
        <end position="262"/>
    </location>
</feature>
<evidence type="ECO:0000313" key="3">
    <source>
        <dbReference type="Proteomes" id="UP000694918"/>
    </source>
</evidence>
<gene>
    <name evidence="4" type="primary">LOC105135546</name>
</gene>
<evidence type="ECO:0000313" key="4">
    <source>
        <dbReference type="RefSeq" id="XP_011038763.1"/>
    </source>
</evidence>
<dbReference type="Pfam" id="PF13949">
    <property type="entry name" value="ALIX_LYPXL_bnd"/>
    <property type="match status" value="1"/>
</dbReference>
<evidence type="ECO:0000259" key="2">
    <source>
        <dbReference type="Pfam" id="PF13949"/>
    </source>
</evidence>
<protein>
    <submittedName>
        <fullName evidence="4">Programmed cell death 6-interacting protein-like</fullName>
    </submittedName>
</protein>
<dbReference type="PANTHER" id="PTHR23030">
    <property type="entry name" value="PCD6 INTERACTING PROTEIN-RELATED"/>
    <property type="match status" value="1"/>
</dbReference>
<sequence>MTDDSDAGDWFGGGVTVALVVVERTCSVPGGVVAAGCGCSSSSLPLLCYVFSLFSHLASLFLLPNDSSKGKLVLKSISFPKIIGCPCLQARNEEFSAVFNLQDYKASREKCYKQIQAAIVKYREIKKNINEGLKFYVSLQDAITNIKQQCSDFVMTRSIQCQEMIEDVQRQMAGLSFQDHKNAGSYSYPAVNQPHQTQRSSSHPPSDPQNVPHPHPQPQTQYFQPPGQSTIPGYAHPPPPYTTPLQPPPYHMPPAPGAPYPPRQVQQPPTNQEYGHPAYPGWRGPYYNAHGQQPGSLARPTYTNPGPYPPPHQDYYKQ</sequence>
<dbReference type="GO" id="GO:0005768">
    <property type="term" value="C:endosome"/>
    <property type="evidence" value="ECO:0007669"/>
    <property type="project" value="TreeGrafter"/>
</dbReference>
<name>A0AAJ6UZ10_POPEU</name>
<accession>A0AAJ6UZ10</accession>
<feature type="compositionally biased region" description="Polar residues" evidence="1">
    <location>
        <begin position="264"/>
        <end position="273"/>
    </location>
</feature>
<dbReference type="Gene3D" id="1.20.140.50">
    <property type="entry name" value="alix/aip1 like domains"/>
    <property type="match status" value="1"/>
</dbReference>
<dbReference type="RefSeq" id="XP_011038763.1">
    <property type="nucleotide sequence ID" value="XM_011040461.1"/>
</dbReference>
<keyword evidence="3" id="KW-1185">Reference proteome</keyword>
<proteinExistence type="predicted"/>
<dbReference type="InterPro" id="IPR025304">
    <property type="entry name" value="ALIX_V_dom"/>
</dbReference>
<feature type="domain" description="ALIX V-shaped" evidence="2">
    <location>
        <begin position="88"/>
        <end position="159"/>
    </location>
</feature>
<dbReference type="AlphaFoldDB" id="A0AAJ6UZ10"/>
<dbReference type="GeneID" id="105135546"/>